<comment type="caution">
    <text evidence="2">The sequence shown here is derived from an EMBL/GenBank/DDBJ whole genome shotgun (WGS) entry which is preliminary data.</text>
</comment>
<dbReference type="AlphaFoldDB" id="A0A1E3B7K6"/>
<gene>
    <name evidence="2" type="ORF">SI65_07736</name>
</gene>
<evidence type="ECO:0000313" key="2">
    <source>
        <dbReference type="EMBL" id="ODM16771.1"/>
    </source>
</evidence>
<sequence length="136" mass="15859">MTAKTKTPSVWEEPRRSARPAELAHPMPLERVASSPPQASTPRPVKKLDASSDNELAIEKEKAYLKWCDEHPDELEKRCLEHYPKLEIGGTKATMDISDELWDAYEREVEAEWLEANARSDWREKVREVERQYFGY</sequence>
<protein>
    <submittedName>
        <fullName evidence="2">Uncharacterized protein</fullName>
    </submittedName>
</protein>
<evidence type="ECO:0000256" key="1">
    <source>
        <dbReference type="SAM" id="MobiDB-lite"/>
    </source>
</evidence>
<dbReference type="EMBL" id="JXNT01000010">
    <property type="protein sequence ID" value="ODM16771.1"/>
    <property type="molecule type" value="Genomic_DNA"/>
</dbReference>
<organism evidence="2 3">
    <name type="scientific">Aspergillus cristatus</name>
    <name type="common">Chinese Fuzhuan brick tea-fermentation fungus</name>
    <name type="synonym">Eurotium cristatum</name>
    <dbReference type="NCBI Taxonomy" id="573508"/>
    <lineage>
        <taxon>Eukaryota</taxon>
        <taxon>Fungi</taxon>
        <taxon>Dikarya</taxon>
        <taxon>Ascomycota</taxon>
        <taxon>Pezizomycotina</taxon>
        <taxon>Eurotiomycetes</taxon>
        <taxon>Eurotiomycetidae</taxon>
        <taxon>Eurotiales</taxon>
        <taxon>Aspergillaceae</taxon>
        <taxon>Aspergillus</taxon>
        <taxon>Aspergillus subgen. Aspergillus</taxon>
    </lineage>
</organism>
<feature type="region of interest" description="Disordered" evidence="1">
    <location>
        <begin position="1"/>
        <end position="52"/>
    </location>
</feature>
<proteinExistence type="predicted"/>
<keyword evidence="3" id="KW-1185">Reference proteome</keyword>
<dbReference type="VEuPathDB" id="FungiDB:SI65_07736"/>
<evidence type="ECO:0000313" key="3">
    <source>
        <dbReference type="Proteomes" id="UP000094569"/>
    </source>
</evidence>
<accession>A0A1E3B7K6</accession>
<name>A0A1E3B7K6_ASPCR</name>
<reference evidence="2 3" key="1">
    <citation type="journal article" date="2016" name="BMC Genomics">
        <title>Comparative genomic and transcriptomic analyses of the Fuzhuan brick tea-fermentation fungus Aspergillus cristatus.</title>
        <authorList>
            <person name="Ge Y."/>
            <person name="Wang Y."/>
            <person name="Liu Y."/>
            <person name="Tan Y."/>
            <person name="Ren X."/>
            <person name="Zhang X."/>
            <person name="Hyde K.D."/>
            <person name="Liu Y."/>
            <person name="Liu Z."/>
        </authorList>
    </citation>
    <scope>NUCLEOTIDE SEQUENCE [LARGE SCALE GENOMIC DNA]</scope>
    <source>
        <strain evidence="2 3">GZAAS20.1005</strain>
    </source>
</reference>
<dbReference type="Proteomes" id="UP000094569">
    <property type="component" value="Unassembled WGS sequence"/>
</dbReference>